<keyword evidence="1" id="KW-0328">Glycosyltransferase</keyword>
<evidence type="ECO:0000313" key="5">
    <source>
        <dbReference type="Proteomes" id="UP000244193"/>
    </source>
</evidence>
<dbReference type="Gene3D" id="2.115.10.20">
    <property type="entry name" value="Glycosyl hydrolase domain, family 43"/>
    <property type="match status" value="1"/>
</dbReference>
<organism evidence="4 5">
    <name type="scientific">Flavobacterium magnum</name>
    <dbReference type="NCBI Taxonomy" id="2162713"/>
    <lineage>
        <taxon>Bacteria</taxon>
        <taxon>Pseudomonadati</taxon>
        <taxon>Bacteroidota</taxon>
        <taxon>Flavobacteriia</taxon>
        <taxon>Flavobacteriales</taxon>
        <taxon>Flavobacteriaceae</taxon>
        <taxon>Flavobacterium</taxon>
    </lineage>
</organism>
<sequence>MNDIARRFPENPLLMPKDLRPCSADMQIISLLNPGVFTFEGKIWLLVRVAESIAQKEGVIFFPVVNALGKVEIIEIPLNDPDLVADDPRVINYKGLDYLTTLSHLRIMCSDDGVHFYEPEDCNSIMGIGVHEQYGIEDCRVSRVGDTFYLTYTAVSDKGVGVGLRTTKDWKAFEPKGMIFPPHNKDCAIFEELIDGRFYALHRPTSPQIGGNYIWISDSPDGIHWGNHQCILKTRPGMWDSARIGAGAAPIKTDKGWLEIYHGANPEHQYCLGAFLMDLQEPAKVIARTVDPIMVPTENYELSGFFGYVVFTNGHIVEGDKLTIYYGAADEFVCGAHFSIKEILLLLQYGEPSGI</sequence>
<dbReference type="GO" id="GO:0016757">
    <property type="term" value="F:glycosyltransferase activity"/>
    <property type="evidence" value="ECO:0007669"/>
    <property type="project" value="UniProtKB-KW"/>
</dbReference>
<gene>
    <name evidence="4" type="ORF">HYN48_12975</name>
</gene>
<dbReference type="PANTHER" id="PTHR34106:SF5">
    <property type="entry name" value="GLYCOSIDASE"/>
    <property type="match status" value="1"/>
</dbReference>
<evidence type="ECO:0000256" key="1">
    <source>
        <dbReference type="ARBA" id="ARBA00022676"/>
    </source>
</evidence>
<dbReference type="PIRSF" id="PIRSF016202">
    <property type="entry name" value="PH1107"/>
    <property type="match status" value="1"/>
</dbReference>
<evidence type="ECO:0000256" key="2">
    <source>
        <dbReference type="ARBA" id="ARBA00022679"/>
    </source>
</evidence>
<keyword evidence="2" id="KW-0808">Transferase</keyword>
<dbReference type="EMBL" id="CP028811">
    <property type="protein sequence ID" value="AWA31523.1"/>
    <property type="molecule type" value="Genomic_DNA"/>
</dbReference>
<proteinExistence type="inferred from homology"/>
<dbReference type="OrthoDB" id="9775877at2"/>
<dbReference type="Proteomes" id="UP000244193">
    <property type="component" value="Chromosome"/>
</dbReference>
<dbReference type="AlphaFoldDB" id="A0A2S0RIH0"/>
<accession>A0A2S0RIH0</accession>
<dbReference type="InterPro" id="IPR023296">
    <property type="entry name" value="Glyco_hydro_beta-prop_sf"/>
</dbReference>
<reference evidence="4 5" key="1">
    <citation type="submission" date="2018-04" db="EMBL/GenBank/DDBJ databases">
        <title>Genome sequencing of Flavobacterium sp. HYN0048.</title>
        <authorList>
            <person name="Yi H."/>
            <person name="Baek C."/>
        </authorList>
    </citation>
    <scope>NUCLEOTIDE SEQUENCE [LARGE SCALE GENOMIC DNA]</scope>
    <source>
        <strain evidence="4 5">HYN0048</strain>
    </source>
</reference>
<evidence type="ECO:0000313" key="4">
    <source>
        <dbReference type="EMBL" id="AWA31523.1"/>
    </source>
</evidence>
<dbReference type="GO" id="GO:0016798">
    <property type="term" value="F:hydrolase activity, acting on glycosyl bonds"/>
    <property type="evidence" value="ECO:0007669"/>
    <property type="project" value="UniProtKB-KW"/>
</dbReference>
<comment type="similarity">
    <text evidence="3">Belongs to the glycosyl hydrolase 130 family.</text>
</comment>
<keyword evidence="4" id="KW-0326">Glycosidase</keyword>
<dbReference type="CDD" id="cd18612">
    <property type="entry name" value="GH130_Lin0857-like"/>
    <property type="match status" value="1"/>
</dbReference>
<name>A0A2S0RIH0_9FLAO</name>
<dbReference type="Pfam" id="PF04041">
    <property type="entry name" value="Glyco_hydro_130"/>
    <property type="match status" value="1"/>
</dbReference>
<dbReference type="PANTHER" id="PTHR34106">
    <property type="entry name" value="GLYCOSIDASE"/>
    <property type="match status" value="1"/>
</dbReference>
<evidence type="ECO:0000256" key="3">
    <source>
        <dbReference type="ARBA" id="ARBA00024356"/>
    </source>
</evidence>
<protein>
    <submittedName>
        <fullName evidence="4">Glycosidase</fullName>
    </submittedName>
</protein>
<dbReference type="InterPro" id="IPR007184">
    <property type="entry name" value="Mannoside_phosphorylase"/>
</dbReference>
<dbReference type="SUPFAM" id="SSF75005">
    <property type="entry name" value="Arabinanase/levansucrase/invertase"/>
    <property type="match status" value="1"/>
</dbReference>
<keyword evidence="5" id="KW-1185">Reference proteome</keyword>
<dbReference type="KEGG" id="fmg:HYN48_12975"/>
<keyword evidence="4" id="KW-0378">Hydrolase</keyword>